<organism evidence="1 2">
    <name type="scientific">Mycolicibacterium sphagni</name>
    <dbReference type="NCBI Taxonomy" id="1786"/>
    <lineage>
        <taxon>Bacteria</taxon>
        <taxon>Bacillati</taxon>
        <taxon>Actinomycetota</taxon>
        <taxon>Actinomycetes</taxon>
        <taxon>Mycobacteriales</taxon>
        <taxon>Mycobacteriaceae</taxon>
        <taxon>Mycolicibacterium</taxon>
    </lineage>
</organism>
<comment type="caution">
    <text evidence="1">The sequence shown here is derived from an EMBL/GenBank/DDBJ whole genome shotgun (WGS) entry which is preliminary data.</text>
</comment>
<dbReference type="EMBL" id="VBSB01000007">
    <property type="protein sequence ID" value="NTY60197.1"/>
    <property type="molecule type" value="Genomic_DNA"/>
</dbReference>
<evidence type="ECO:0000313" key="2">
    <source>
        <dbReference type="Proteomes" id="UP000708347"/>
    </source>
</evidence>
<dbReference type="RefSeq" id="WP_174398038.1">
    <property type="nucleotide sequence ID" value="NZ_VBSB01000007.1"/>
</dbReference>
<name>A0ABX2JXM4_9MYCO</name>
<keyword evidence="2" id="KW-1185">Reference proteome</keyword>
<accession>A0ABX2JXM4</accession>
<dbReference type="Proteomes" id="UP000708347">
    <property type="component" value="Unassembled WGS sequence"/>
</dbReference>
<proteinExistence type="predicted"/>
<protein>
    <submittedName>
        <fullName evidence="1">Uncharacterized protein</fullName>
    </submittedName>
</protein>
<evidence type="ECO:0000313" key="1">
    <source>
        <dbReference type="EMBL" id="NTY60197.1"/>
    </source>
</evidence>
<reference evidence="1 2" key="1">
    <citation type="submission" date="2019-05" db="EMBL/GenBank/DDBJ databases">
        <title>Mycolicibacterium sphagni ENV482 genome assembly.</title>
        <authorList>
            <person name="Chen W."/>
            <person name="Faulkner N.W."/>
            <person name="Hyman M.R."/>
        </authorList>
    </citation>
    <scope>NUCLEOTIDE SEQUENCE [LARGE SCALE GENOMIC DNA]</scope>
    <source>
        <strain evidence="1 2">ENV482</strain>
    </source>
</reference>
<sequence>MMVTDWRLPINQILFGLMFTREITDEVVEWNANSAIRYESLDLGPAVYCRAIGEALASGEHLDGLNQLPQFSQGEIAEFLQALAARLESQRPWPEPRFRVLDANPWRSFRHAEKIAELDVTLLDLMPLLRGVFDPAGEGQDGKYVMMLALQTGETVALLGSYVRGEKVSLLTQGAEDPDVVIEHFVEATGLPSNKIERV</sequence>
<gene>
    <name evidence="1" type="ORF">FEG63_11635</name>
</gene>